<dbReference type="Gene3D" id="3.90.180.10">
    <property type="entry name" value="Medium-chain alcohol dehydrogenases, catalytic domain"/>
    <property type="match status" value="1"/>
</dbReference>
<feature type="domain" description="Alcohol dehydrogenase-like N-terminal" evidence="1">
    <location>
        <begin position="38"/>
        <end position="122"/>
    </location>
</feature>
<protein>
    <recommendedName>
        <fullName evidence="1">Alcohol dehydrogenase-like N-terminal domain-containing protein</fullName>
    </recommendedName>
</protein>
<accession>A0A6V7Q0K9</accession>
<dbReference type="PANTHER" id="PTHR44013">
    <property type="entry name" value="ZINC-TYPE ALCOHOL DEHYDROGENASE-LIKE PROTEIN C16A3.02C"/>
    <property type="match status" value="1"/>
</dbReference>
<organism evidence="2">
    <name type="scientific">Ananas comosus var. bracteatus</name>
    <name type="common">red pineapple</name>
    <dbReference type="NCBI Taxonomy" id="296719"/>
    <lineage>
        <taxon>Eukaryota</taxon>
        <taxon>Viridiplantae</taxon>
        <taxon>Streptophyta</taxon>
        <taxon>Embryophyta</taxon>
        <taxon>Tracheophyta</taxon>
        <taxon>Spermatophyta</taxon>
        <taxon>Magnoliopsida</taxon>
        <taxon>Liliopsida</taxon>
        <taxon>Poales</taxon>
        <taxon>Bromeliaceae</taxon>
        <taxon>Bromelioideae</taxon>
        <taxon>Ananas</taxon>
    </lineage>
</organism>
<reference evidence="2" key="1">
    <citation type="submission" date="2020-07" db="EMBL/GenBank/DDBJ databases">
        <authorList>
            <person name="Lin J."/>
        </authorList>
    </citation>
    <scope>NUCLEOTIDE SEQUENCE</scope>
</reference>
<proteinExistence type="predicted"/>
<dbReference type="InterPro" id="IPR011032">
    <property type="entry name" value="GroES-like_sf"/>
</dbReference>
<evidence type="ECO:0000259" key="1">
    <source>
        <dbReference type="Pfam" id="PF08240"/>
    </source>
</evidence>
<dbReference type="AlphaFoldDB" id="A0A6V7Q0K9"/>
<dbReference type="InterPro" id="IPR013154">
    <property type="entry name" value="ADH-like_N"/>
</dbReference>
<dbReference type="InterPro" id="IPR052733">
    <property type="entry name" value="Chloroplast_QOR"/>
</dbReference>
<dbReference type="EMBL" id="LR862131">
    <property type="protein sequence ID" value="CAD1836550.1"/>
    <property type="molecule type" value="Genomic_DNA"/>
</dbReference>
<dbReference type="Pfam" id="PF08240">
    <property type="entry name" value="ADH_N"/>
    <property type="match status" value="1"/>
</dbReference>
<dbReference type="CDD" id="cd08267">
    <property type="entry name" value="MDR1"/>
    <property type="match status" value="1"/>
</dbReference>
<gene>
    <name evidence="2" type="ORF">CB5_LOCUS19761</name>
</gene>
<name>A0A6V7Q0K9_ANACO</name>
<evidence type="ECO:0000313" key="2">
    <source>
        <dbReference type="EMBL" id="CAD1836550.1"/>
    </source>
</evidence>
<dbReference type="SUPFAM" id="SSF50129">
    <property type="entry name" value="GroES-like"/>
    <property type="match status" value="1"/>
</dbReference>
<sequence length="186" mass="19947">MTRLARRVSYRLMILRCACDWIDEDVKHEEVPIPSPKKGEVLIKVEAASINPADWKIQKGFLRPFLPSKFPFIPVTDIAGEIVELGSQVDTFKVGDKVVGMLNFTKGGGLAEYVVAPASLMVLRSPDVSPIEAAGLPMTACTAIQVVKDIGTKFDGTGERLNILITSASGGVGSYAVQLAKLGTTT</sequence>
<dbReference type="PANTHER" id="PTHR44013:SF6">
    <property type="entry name" value="OS04G0359100 PROTEIN"/>
    <property type="match status" value="1"/>
</dbReference>